<evidence type="ECO:0000256" key="1">
    <source>
        <dbReference type="ARBA" id="ARBA00022741"/>
    </source>
</evidence>
<dbReference type="PROSITE" id="PS50005">
    <property type="entry name" value="TPR"/>
    <property type="match status" value="2"/>
</dbReference>
<dbReference type="SUPFAM" id="SSF48452">
    <property type="entry name" value="TPR-like"/>
    <property type="match status" value="1"/>
</dbReference>
<organism evidence="4">
    <name type="scientific">Aphanomyces astaci</name>
    <name type="common">Crayfish plague agent</name>
    <dbReference type="NCBI Taxonomy" id="112090"/>
    <lineage>
        <taxon>Eukaryota</taxon>
        <taxon>Sar</taxon>
        <taxon>Stramenopiles</taxon>
        <taxon>Oomycota</taxon>
        <taxon>Saprolegniomycetes</taxon>
        <taxon>Saprolegniales</taxon>
        <taxon>Verrucalvaceae</taxon>
        <taxon>Aphanomyces</taxon>
    </lineage>
</organism>
<dbReference type="GO" id="GO:0005524">
    <property type="term" value="F:ATP binding"/>
    <property type="evidence" value="ECO:0007669"/>
    <property type="project" value="UniProtKB-KW"/>
</dbReference>
<feature type="repeat" description="TPR" evidence="3">
    <location>
        <begin position="587"/>
        <end position="620"/>
    </location>
</feature>
<dbReference type="InterPro" id="IPR019734">
    <property type="entry name" value="TPR_rpt"/>
</dbReference>
<evidence type="ECO:0000313" key="4">
    <source>
        <dbReference type="EMBL" id="ETV64719.1"/>
    </source>
</evidence>
<dbReference type="Gene3D" id="3.30.30.30">
    <property type="match status" value="1"/>
</dbReference>
<keyword evidence="1" id="KW-0547">Nucleotide-binding</keyword>
<dbReference type="EMBL" id="KI913278">
    <property type="protein sequence ID" value="ETV64719.1"/>
    <property type="molecule type" value="Genomic_DNA"/>
</dbReference>
<dbReference type="GO" id="GO:0005634">
    <property type="term" value="C:nucleus"/>
    <property type="evidence" value="ECO:0007669"/>
    <property type="project" value="TreeGrafter"/>
</dbReference>
<proteinExistence type="predicted"/>
<dbReference type="PROSITE" id="PS01036">
    <property type="entry name" value="HSP70_3"/>
    <property type="match status" value="1"/>
</dbReference>
<dbReference type="OrthoDB" id="434160at2759"/>
<name>W4FCU7_APHAT</name>
<accession>W4FCU7</accession>
<evidence type="ECO:0000256" key="2">
    <source>
        <dbReference type="ARBA" id="ARBA00022840"/>
    </source>
</evidence>
<protein>
    <submittedName>
        <fullName evidence="4">Uncharacterized protein</fullName>
    </submittedName>
</protein>
<dbReference type="AlphaFoldDB" id="W4FCU7"/>
<dbReference type="Pfam" id="PF00012">
    <property type="entry name" value="HSP70"/>
    <property type="match status" value="1"/>
</dbReference>
<sequence>MTPTTPATAPTLDFIGLDIGSKQCVVARPSGDIVLNELGGMTTATLVSFKDKERLLGEAAVLASSTNPKNTVDYLNLLLGKTLDQVVAQLSAFPCQRSNFTVNAAGLPVASVDYNGATTEFSPVQLMAMLLAKIGRNVTADVATLKLGVAIPPRWTDAEKSALLQAIKIAGFGAATLVPRDHALARCYHRKHPIKDPDVTKTLVIVDVGHVSTTAVLVQFSAAGEQILATAYDPALGSSNYDRHLYAHFAAKLNASHGLQLEPDTRQSRRLLHACEQLKKLLSTIPEAIVTVENLVPDADIALSISKSEFEHLGRGETAGLRTLLEGLFADVAVSPSDISTVEVVGGGTRMPVVQDAISAAIGTHVTLGRMLDSATAVAIGAAFSIDSNGNMLQEVTVDAAAIAAELAMQAQDDTMALLADKRNEIETFVYEIRAKQSQKHGHLIESAVVGPFLDAAEDWFYSDQALTATLDQATATVHALKSDIVQACQAYFAAVAKDDEELERQLELESEKAALEHKDDDDHDFRKLKTPDRMRLVVKNKDEGNELFRGGNVQHAAARYVKALTHATKFFDLRPDEAADVNAVKLSLYLNVAQCYLKMESWHKAVVQCKDALDIDPTNTKALYRRALGYERLKDYARAFDDSQKAFALAPDDKAVVALNERLKAHMKKQQDKEKKMWTKAFA</sequence>
<dbReference type="GeneID" id="20820431"/>
<dbReference type="STRING" id="112090.W4FCU7"/>
<feature type="repeat" description="TPR" evidence="3">
    <location>
        <begin position="621"/>
        <end position="654"/>
    </location>
</feature>
<dbReference type="Gene3D" id="3.30.420.40">
    <property type="match status" value="2"/>
</dbReference>
<dbReference type="Gene3D" id="1.20.1270.10">
    <property type="match status" value="1"/>
</dbReference>
<dbReference type="InterPro" id="IPR011990">
    <property type="entry name" value="TPR-like_helical_dom_sf"/>
</dbReference>
<keyword evidence="3" id="KW-0802">TPR repeat</keyword>
<keyword evidence="2" id="KW-0067">ATP-binding</keyword>
<dbReference type="GO" id="GO:0005829">
    <property type="term" value="C:cytosol"/>
    <property type="evidence" value="ECO:0007669"/>
    <property type="project" value="TreeGrafter"/>
</dbReference>
<dbReference type="PRINTS" id="PR00301">
    <property type="entry name" value="HEATSHOCK70"/>
</dbReference>
<dbReference type="PANTHER" id="PTHR45639">
    <property type="entry name" value="HSC70CB, ISOFORM G-RELATED"/>
    <property type="match status" value="1"/>
</dbReference>
<dbReference type="PANTHER" id="PTHR45639:SF28">
    <property type="entry name" value="HEAT SHOCK PROTEIN-LIKE PROTEIN"/>
    <property type="match status" value="1"/>
</dbReference>
<evidence type="ECO:0000256" key="3">
    <source>
        <dbReference type="PROSITE-ProRule" id="PRU00339"/>
    </source>
</evidence>
<dbReference type="GO" id="GO:0140662">
    <property type="term" value="F:ATP-dependent protein folding chaperone"/>
    <property type="evidence" value="ECO:0007669"/>
    <property type="project" value="InterPro"/>
</dbReference>
<dbReference type="SUPFAM" id="SSF53067">
    <property type="entry name" value="Actin-like ATPase domain"/>
    <property type="match status" value="2"/>
</dbReference>
<dbReference type="InterPro" id="IPR018181">
    <property type="entry name" value="Heat_shock_70_CS"/>
</dbReference>
<dbReference type="Gene3D" id="1.25.40.10">
    <property type="entry name" value="Tetratricopeptide repeat domain"/>
    <property type="match status" value="1"/>
</dbReference>
<dbReference type="InterPro" id="IPR029048">
    <property type="entry name" value="HSP70_C_sf"/>
</dbReference>
<dbReference type="VEuPathDB" id="FungiDB:H257_18435"/>
<dbReference type="SMART" id="SM00028">
    <property type="entry name" value="TPR"/>
    <property type="match status" value="2"/>
</dbReference>
<dbReference type="RefSeq" id="XP_009845791.1">
    <property type="nucleotide sequence ID" value="XM_009847489.1"/>
</dbReference>
<dbReference type="Gene3D" id="3.90.640.10">
    <property type="entry name" value="Actin, Chain A, domain 4"/>
    <property type="match status" value="1"/>
</dbReference>
<dbReference type="InterPro" id="IPR013126">
    <property type="entry name" value="Hsp_70_fam"/>
</dbReference>
<dbReference type="InterPro" id="IPR043129">
    <property type="entry name" value="ATPase_NBD"/>
</dbReference>
<gene>
    <name evidence="4" type="ORF">H257_18435</name>
</gene>
<reference evidence="4" key="1">
    <citation type="submission" date="2013-12" db="EMBL/GenBank/DDBJ databases">
        <title>The Genome Sequence of Aphanomyces astaci APO3.</title>
        <authorList>
            <consortium name="The Broad Institute Genomics Platform"/>
            <person name="Russ C."/>
            <person name="Tyler B."/>
            <person name="van West P."/>
            <person name="Dieguez-Uribeondo J."/>
            <person name="Young S.K."/>
            <person name="Zeng Q."/>
            <person name="Gargeya S."/>
            <person name="Fitzgerald M."/>
            <person name="Abouelleil A."/>
            <person name="Alvarado L."/>
            <person name="Chapman S.B."/>
            <person name="Gainer-Dewar J."/>
            <person name="Goldberg J."/>
            <person name="Griggs A."/>
            <person name="Gujja S."/>
            <person name="Hansen M."/>
            <person name="Howarth C."/>
            <person name="Imamovic A."/>
            <person name="Ireland A."/>
            <person name="Larimer J."/>
            <person name="McCowan C."/>
            <person name="Murphy C."/>
            <person name="Pearson M."/>
            <person name="Poon T.W."/>
            <person name="Priest M."/>
            <person name="Roberts A."/>
            <person name="Saif S."/>
            <person name="Shea T."/>
            <person name="Sykes S."/>
            <person name="Wortman J."/>
            <person name="Nusbaum C."/>
            <person name="Birren B."/>
        </authorList>
    </citation>
    <scope>NUCLEOTIDE SEQUENCE [LARGE SCALE GENOMIC DNA]</scope>
    <source>
        <strain evidence="4">APO3</strain>
    </source>
</reference>